<sequence length="433" mass="48914">MEFHAVICCGKGSGLNPLSMTKETGIPKALLPIGNKPMIEYVLEWCDKAPFKAVTVVSDSDSNIEITAVVEAYKSKRPKNVHSHINIIKFDGDSTGEILAEFIDKVSGNFILLPCDFVTDLPPQVLIEEFRNRDDNDIAMSVHYNNRFESIDKKHFTNYYTVYSDDQHLLDIYSKDTVEASKFLEIRTQMVWRYPNVNVSTKLLDSFIYFFSPEALKVLKEEIEDYRTKSITKILRDLARRSWRHSVPKGTISFLVLPSQCTFVRADNLPAYMEANRYIMKLKAKQQQQPAQAKEKGAATVGADSVVGENTTLGERTSVKKTVVGKNCNIGKRCRLTGCVLLDGITLEDDVVLENCIIGKDSIVHAKSRLTNCNIEGSYSVSKGSQIKGETLTNIYIEGQLEESDESESDSEDYDSYEEDFEDDYEDDGLFER</sequence>
<proteinExistence type="inferred from homology"/>
<dbReference type="RefSeq" id="XP_019036704.1">
    <property type="nucleotide sequence ID" value="XM_019182283.1"/>
</dbReference>
<evidence type="ECO:0000256" key="9">
    <source>
        <dbReference type="ARBA" id="ARBA00046432"/>
    </source>
</evidence>
<dbReference type="GO" id="GO:0005851">
    <property type="term" value="C:eukaryotic translation initiation factor 2B complex"/>
    <property type="evidence" value="ECO:0007669"/>
    <property type="project" value="EnsemblFungi"/>
</dbReference>
<evidence type="ECO:0000256" key="7">
    <source>
        <dbReference type="ARBA" id="ARBA00044229"/>
    </source>
</evidence>
<comment type="subunit">
    <text evidence="9">Component of the translation initiation factor 2B (eIF2B) complex which is a heterodecamer of two sets of five different subunits: alpha, beta, gamma, delta and epsilon. Subunits alpha, beta and delta comprise a regulatory subcomplex and subunits epsilon and gamma comprise a catalytic subcomplex. Within the complex, the hexameric regulatory complex resides at the center, with the two heterodimeric catalytic subcomplexes bound on opposite sides.</text>
</comment>
<evidence type="ECO:0000256" key="8">
    <source>
        <dbReference type="ARBA" id="ARBA00045373"/>
    </source>
</evidence>
<feature type="domain" description="EIF2B subunit epsilon/gamma LbH" evidence="12">
    <location>
        <begin position="296"/>
        <end position="373"/>
    </location>
</feature>
<dbReference type="GO" id="GO:0005829">
    <property type="term" value="C:cytosol"/>
    <property type="evidence" value="ECO:0007669"/>
    <property type="project" value="UniProtKB-SubCell"/>
</dbReference>
<evidence type="ECO:0000259" key="12">
    <source>
        <dbReference type="Pfam" id="PF25084"/>
    </source>
</evidence>
<evidence type="ECO:0000256" key="1">
    <source>
        <dbReference type="ARBA" id="ARBA00004514"/>
    </source>
</evidence>
<accession>A0A1E3NY40</accession>
<dbReference type="GeneID" id="30199529"/>
<evidence type="ECO:0000256" key="6">
    <source>
        <dbReference type="ARBA" id="ARBA00044196"/>
    </source>
</evidence>
<dbReference type="Gene3D" id="3.90.550.10">
    <property type="entry name" value="Spore Coat Polysaccharide Biosynthesis Protein SpsA, Chain A"/>
    <property type="match status" value="1"/>
</dbReference>
<dbReference type="CDD" id="cd04652">
    <property type="entry name" value="LbH_eIF2B_gamma_C"/>
    <property type="match status" value="1"/>
</dbReference>
<dbReference type="OrthoDB" id="10250549at2759"/>
<protein>
    <recommendedName>
        <fullName evidence="6">Translation initiation factor eIF2B subunit gamma</fullName>
    </recommendedName>
    <alternativeName>
        <fullName evidence="7">eIF2B GDP-GTP exchange factor subunit gamma</fullName>
    </alternativeName>
</protein>
<dbReference type="GO" id="GO:0006446">
    <property type="term" value="P:regulation of translational initiation"/>
    <property type="evidence" value="ECO:0007669"/>
    <property type="project" value="EnsemblFungi"/>
</dbReference>
<evidence type="ECO:0000256" key="10">
    <source>
        <dbReference type="SAM" id="MobiDB-lite"/>
    </source>
</evidence>
<comment type="function">
    <text evidence="8">Acts as a component of the translation initiation factor 2B (eIF2B) complex, which catalyzes the exchange of GDP for GTP on the eukaryotic initiation factor 2 (eIF2) complex gamma subunit. Its guanine nucleotide exchange factor activity is repressed when bound to eIF2 complex phosphorylated on the alpha subunit, thereby limiting the amount of methionyl-initiator methionine tRNA available to the ribosome and consequently global translation is repressed.</text>
</comment>
<evidence type="ECO:0000259" key="11">
    <source>
        <dbReference type="Pfam" id="PF00483"/>
    </source>
</evidence>
<keyword evidence="14" id="KW-1185">Reference proteome</keyword>
<dbReference type="GO" id="GO:0003743">
    <property type="term" value="F:translation initiation factor activity"/>
    <property type="evidence" value="ECO:0007669"/>
    <property type="project" value="UniProtKB-KW"/>
</dbReference>
<dbReference type="SUPFAM" id="SSF53448">
    <property type="entry name" value="Nucleotide-diphospho-sugar transferases"/>
    <property type="match status" value="1"/>
</dbReference>
<dbReference type="STRING" id="683960.A0A1E3NY40"/>
<dbReference type="InterPro" id="IPR051960">
    <property type="entry name" value="eIF2B_gamma"/>
</dbReference>
<dbReference type="Gene3D" id="2.160.10.10">
    <property type="entry name" value="Hexapeptide repeat proteins"/>
    <property type="match status" value="1"/>
</dbReference>
<keyword evidence="4" id="KW-0396">Initiation factor</keyword>
<keyword evidence="5" id="KW-0648">Protein biosynthesis</keyword>
<evidence type="ECO:0000256" key="2">
    <source>
        <dbReference type="ARBA" id="ARBA00007878"/>
    </source>
</evidence>
<evidence type="ECO:0000256" key="4">
    <source>
        <dbReference type="ARBA" id="ARBA00022540"/>
    </source>
</evidence>
<gene>
    <name evidence="13" type="ORF">WICANDRAFT_35199</name>
</gene>
<dbReference type="InterPro" id="IPR005835">
    <property type="entry name" value="NTP_transferase_dom"/>
</dbReference>
<dbReference type="Pfam" id="PF25084">
    <property type="entry name" value="LbH_EIF2B"/>
    <property type="match status" value="1"/>
</dbReference>
<keyword evidence="3" id="KW-0963">Cytoplasm</keyword>
<evidence type="ECO:0000256" key="5">
    <source>
        <dbReference type="ARBA" id="ARBA00022917"/>
    </source>
</evidence>
<dbReference type="InterPro" id="IPR056764">
    <property type="entry name" value="LbH_EIF2B3/5"/>
</dbReference>
<feature type="compositionally biased region" description="Acidic residues" evidence="10">
    <location>
        <begin position="400"/>
        <end position="433"/>
    </location>
</feature>
<dbReference type="EMBL" id="KV454213">
    <property type="protein sequence ID" value="ODQ57497.1"/>
    <property type="molecule type" value="Genomic_DNA"/>
</dbReference>
<evidence type="ECO:0000313" key="14">
    <source>
        <dbReference type="Proteomes" id="UP000094112"/>
    </source>
</evidence>
<dbReference type="AlphaFoldDB" id="A0A1E3NY40"/>
<dbReference type="Pfam" id="PF00483">
    <property type="entry name" value="NTP_transferase"/>
    <property type="match status" value="1"/>
</dbReference>
<dbReference type="GO" id="GO:1903574">
    <property type="term" value="P:negative regulation of cellular response to amino acid starvation"/>
    <property type="evidence" value="ECO:0007669"/>
    <property type="project" value="EnsemblFungi"/>
</dbReference>
<reference evidence="13 14" key="1">
    <citation type="journal article" date="2016" name="Proc. Natl. Acad. Sci. U.S.A.">
        <title>Comparative genomics of biotechnologically important yeasts.</title>
        <authorList>
            <person name="Riley R."/>
            <person name="Haridas S."/>
            <person name="Wolfe K.H."/>
            <person name="Lopes M.R."/>
            <person name="Hittinger C.T."/>
            <person name="Goeker M."/>
            <person name="Salamov A.A."/>
            <person name="Wisecaver J.H."/>
            <person name="Long T.M."/>
            <person name="Calvey C.H."/>
            <person name="Aerts A.L."/>
            <person name="Barry K.W."/>
            <person name="Choi C."/>
            <person name="Clum A."/>
            <person name="Coughlan A.Y."/>
            <person name="Deshpande S."/>
            <person name="Douglass A.P."/>
            <person name="Hanson S.J."/>
            <person name="Klenk H.-P."/>
            <person name="LaButti K.M."/>
            <person name="Lapidus A."/>
            <person name="Lindquist E.A."/>
            <person name="Lipzen A.M."/>
            <person name="Meier-Kolthoff J.P."/>
            <person name="Ohm R.A."/>
            <person name="Otillar R.P."/>
            <person name="Pangilinan J.L."/>
            <person name="Peng Y."/>
            <person name="Rokas A."/>
            <person name="Rosa C.A."/>
            <person name="Scheuner C."/>
            <person name="Sibirny A.A."/>
            <person name="Slot J.C."/>
            <person name="Stielow J.B."/>
            <person name="Sun H."/>
            <person name="Kurtzman C.P."/>
            <person name="Blackwell M."/>
            <person name="Grigoriev I.V."/>
            <person name="Jeffries T.W."/>
        </authorList>
    </citation>
    <scope>NUCLEOTIDE SEQUENCE [LARGE SCALE GENOMIC DNA]</scope>
    <source>
        <strain evidence="14">ATCC 58044 / CBS 1984 / NCYC 433 / NRRL Y-366-8</strain>
    </source>
</reference>
<organism evidence="13 14">
    <name type="scientific">Wickerhamomyces anomalus (strain ATCC 58044 / CBS 1984 / NCYC 433 / NRRL Y-366-8)</name>
    <name type="common">Yeast</name>
    <name type="synonym">Hansenula anomala</name>
    <dbReference type="NCBI Taxonomy" id="683960"/>
    <lineage>
        <taxon>Eukaryota</taxon>
        <taxon>Fungi</taxon>
        <taxon>Dikarya</taxon>
        <taxon>Ascomycota</taxon>
        <taxon>Saccharomycotina</taxon>
        <taxon>Saccharomycetes</taxon>
        <taxon>Phaffomycetales</taxon>
        <taxon>Wickerhamomycetaceae</taxon>
        <taxon>Wickerhamomyces</taxon>
    </lineage>
</organism>
<dbReference type="GO" id="GO:0005085">
    <property type="term" value="F:guanyl-nucleotide exchange factor activity"/>
    <property type="evidence" value="ECO:0007669"/>
    <property type="project" value="EnsemblFungi"/>
</dbReference>
<comment type="subcellular location">
    <subcellularLocation>
        <location evidence="1">Cytoplasm</location>
        <location evidence="1">Cytosol</location>
    </subcellularLocation>
</comment>
<dbReference type="PANTHER" id="PTHR45989">
    <property type="entry name" value="TRANSLATION INITIATION FACTOR EIF-2B SUBUNIT GAMMA"/>
    <property type="match status" value="1"/>
</dbReference>
<evidence type="ECO:0000256" key="3">
    <source>
        <dbReference type="ARBA" id="ARBA00022490"/>
    </source>
</evidence>
<feature type="region of interest" description="Disordered" evidence="10">
    <location>
        <begin position="399"/>
        <end position="433"/>
    </location>
</feature>
<evidence type="ECO:0000313" key="13">
    <source>
        <dbReference type="EMBL" id="ODQ57497.1"/>
    </source>
</evidence>
<comment type="similarity">
    <text evidence="2">Belongs to the eIF-2B gamma/epsilon subunits family.</text>
</comment>
<dbReference type="GO" id="GO:0002183">
    <property type="term" value="P:cytoplasmic translational initiation"/>
    <property type="evidence" value="ECO:0007669"/>
    <property type="project" value="TreeGrafter"/>
</dbReference>
<dbReference type="PANTHER" id="PTHR45989:SF1">
    <property type="entry name" value="TRANSLATION INITIATION FACTOR EIF-2B SUBUNIT GAMMA"/>
    <property type="match status" value="1"/>
</dbReference>
<feature type="domain" description="Nucleotidyl transferase" evidence="11">
    <location>
        <begin position="9"/>
        <end position="239"/>
    </location>
</feature>
<name>A0A1E3NY40_WICAA</name>
<dbReference type="Proteomes" id="UP000094112">
    <property type="component" value="Unassembled WGS sequence"/>
</dbReference>
<dbReference type="InterPro" id="IPR029044">
    <property type="entry name" value="Nucleotide-diphossugar_trans"/>
</dbReference>